<reference evidence="1 2" key="2">
    <citation type="journal article" date="2022" name="Mol. Ecol. Resour.">
        <title>The genomes of chicory, endive, great burdock and yacon provide insights into Asteraceae paleo-polyploidization history and plant inulin production.</title>
        <authorList>
            <person name="Fan W."/>
            <person name="Wang S."/>
            <person name="Wang H."/>
            <person name="Wang A."/>
            <person name="Jiang F."/>
            <person name="Liu H."/>
            <person name="Zhao H."/>
            <person name="Xu D."/>
            <person name="Zhang Y."/>
        </authorList>
    </citation>
    <scope>NUCLEOTIDE SEQUENCE [LARGE SCALE GENOMIC DNA]</scope>
    <source>
        <strain evidence="2">cv. Niubang</strain>
    </source>
</reference>
<proteinExistence type="predicted"/>
<evidence type="ECO:0000313" key="2">
    <source>
        <dbReference type="Proteomes" id="UP001055879"/>
    </source>
</evidence>
<name>A0ACB8Y8A4_ARCLA</name>
<gene>
    <name evidence="1" type="ORF">L6452_36329</name>
</gene>
<dbReference type="Proteomes" id="UP001055879">
    <property type="component" value="Linkage Group LG13"/>
</dbReference>
<sequence>MTHLQKQKQSFPFEMLVPAALLAYADQNAPSVRKYRESMGLPEPEIPTQDLEPVSRAESVRVQHTTGVAERESEQRENIERGSRVGRTSVLEGVGTQAQSATHLVIPTSQPEIAIIPQLGTQEENPNESQNSEKTISVGQPSSSSTSVPSATSTQDAADQGNDQNVNTDDNLGHSFGFLENVPLHQSLGSTARDPDLEGVDSIIRNIISDSGVIRQEEGVLVENSENVRTSVNVEQ</sequence>
<keyword evidence="2" id="KW-1185">Reference proteome</keyword>
<evidence type="ECO:0000313" key="1">
    <source>
        <dbReference type="EMBL" id="KAI3681530.1"/>
    </source>
</evidence>
<organism evidence="1 2">
    <name type="scientific">Arctium lappa</name>
    <name type="common">Greater burdock</name>
    <name type="synonym">Lappa major</name>
    <dbReference type="NCBI Taxonomy" id="4217"/>
    <lineage>
        <taxon>Eukaryota</taxon>
        <taxon>Viridiplantae</taxon>
        <taxon>Streptophyta</taxon>
        <taxon>Embryophyta</taxon>
        <taxon>Tracheophyta</taxon>
        <taxon>Spermatophyta</taxon>
        <taxon>Magnoliopsida</taxon>
        <taxon>eudicotyledons</taxon>
        <taxon>Gunneridae</taxon>
        <taxon>Pentapetalae</taxon>
        <taxon>asterids</taxon>
        <taxon>campanulids</taxon>
        <taxon>Asterales</taxon>
        <taxon>Asteraceae</taxon>
        <taxon>Carduoideae</taxon>
        <taxon>Cardueae</taxon>
        <taxon>Arctiinae</taxon>
        <taxon>Arctium</taxon>
    </lineage>
</organism>
<accession>A0ACB8Y8A4</accession>
<protein>
    <submittedName>
        <fullName evidence="1">Uncharacterized protein</fullName>
    </submittedName>
</protein>
<comment type="caution">
    <text evidence="1">The sequence shown here is derived from an EMBL/GenBank/DDBJ whole genome shotgun (WGS) entry which is preliminary data.</text>
</comment>
<reference evidence="2" key="1">
    <citation type="journal article" date="2022" name="Mol. Ecol. Resour.">
        <title>The genomes of chicory, endive, great burdock and yacon provide insights into Asteraceae palaeo-polyploidization history and plant inulin production.</title>
        <authorList>
            <person name="Fan W."/>
            <person name="Wang S."/>
            <person name="Wang H."/>
            <person name="Wang A."/>
            <person name="Jiang F."/>
            <person name="Liu H."/>
            <person name="Zhao H."/>
            <person name="Xu D."/>
            <person name="Zhang Y."/>
        </authorList>
    </citation>
    <scope>NUCLEOTIDE SEQUENCE [LARGE SCALE GENOMIC DNA]</scope>
    <source>
        <strain evidence="2">cv. Niubang</strain>
    </source>
</reference>
<dbReference type="EMBL" id="CM042059">
    <property type="protein sequence ID" value="KAI3681530.1"/>
    <property type="molecule type" value="Genomic_DNA"/>
</dbReference>